<dbReference type="RefSeq" id="WP_043255035.1">
    <property type="nucleotide sequence ID" value="NZ_HG322950.1"/>
</dbReference>
<dbReference type="EMBL" id="HG322950">
    <property type="protein sequence ID" value="CDF86114.1"/>
    <property type="molecule type" value="Genomic_DNA"/>
</dbReference>
<gene>
    <name evidence="2" type="ORF">PKB_4794</name>
</gene>
<keyword evidence="3" id="KW-1185">Reference proteome</keyword>
<evidence type="ECO:0000313" key="3">
    <source>
        <dbReference type="Proteomes" id="UP000025241"/>
    </source>
</evidence>
<dbReference type="KEGG" id="pkc:PKB_4794"/>
<accession>A0A024HNC3</accession>
<dbReference type="PATRIC" id="fig|1301098.3.peg.4782"/>
<dbReference type="eggNOG" id="COG4726">
    <property type="taxonomic scope" value="Bacteria"/>
</dbReference>
<dbReference type="STRING" id="1301098.PKB_4794"/>
<dbReference type="InterPro" id="IPR025746">
    <property type="entry name" value="PilX_N_dom"/>
</dbReference>
<evidence type="ECO:0000313" key="2">
    <source>
        <dbReference type="EMBL" id="CDF86114.1"/>
    </source>
</evidence>
<feature type="domain" description="Type 4 fimbrial biogenesis protein PilX N-terminal" evidence="1">
    <location>
        <begin position="8"/>
        <end position="58"/>
    </location>
</feature>
<dbReference type="HOGENOM" id="CLU_1702756_0_0_6"/>
<dbReference type="Pfam" id="PF14341">
    <property type="entry name" value="PilX_N"/>
    <property type="match status" value="1"/>
</dbReference>
<protein>
    <recommendedName>
        <fullName evidence="1">Type 4 fimbrial biogenesis protein PilX N-terminal domain-containing protein</fullName>
    </recommendedName>
</protein>
<dbReference type="AlphaFoldDB" id="A0A024HNC3"/>
<proteinExistence type="predicted"/>
<name>A0A024HNC3_PSEKB</name>
<dbReference type="Proteomes" id="UP000025241">
    <property type="component" value="Chromosome I"/>
</dbReference>
<sequence>MTSLKPQRGMALIVSLLLLLILTVLAISMASTSTLQQRISGNAQQQNLAFQASESGLKYWVQWYKDHGNKPTEPATVDFSSGDSGNARASVTSSSLECSRVIPPQSLSVGGLVYNCYQVSSQAKACKSLSGCDPTTSTGQARALHRRSYIQATY</sequence>
<reference evidence="2 3" key="1">
    <citation type="submission" date="2013-03" db="EMBL/GenBank/DDBJ databases">
        <authorList>
            <person name="Linke B."/>
        </authorList>
    </citation>
    <scope>NUCLEOTIDE SEQUENCE [LARGE SCALE GENOMIC DNA]</scope>
    <source>
        <strain evidence="2 3">B13</strain>
    </source>
</reference>
<evidence type="ECO:0000259" key="1">
    <source>
        <dbReference type="Pfam" id="PF14341"/>
    </source>
</evidence>
<reference evidence="2 3" key="2">
    <citation type="submission" date="2014-05" db="EMBL/GenBank/DDBJ databases">
        <title>Genome sequence of the 3-chlorobenzoate degrading bacterium Pseudomonas knackmussii B13 shows multiple evidence for horizontal gene transfer.</title>
        <authorList>
            <person name="Miyazaki R."/>
            <person name="Bertelli C."/>
            <person name="Falquet L."/>
            <person name="Robinson-Rechavi M."/>
            <person name="Gharib W."/>
            <person name="Roy S."/>
            <person name="Van der Meer J.R."/>
        </authorList>
    </citation>
    <scope>NUCLEOTIDE SEQUENCE [LARGE SCALE GENOMIC DNA]</scope>
    <source>
        <strain evidence="2 3">B13</strain>
    </source>
</reference>
<organism evidence="2 3">
    <name type="scientific">Pseudomonas knackmussii (strain DSM 6978 / CCUG 54928 / LMG 23759 / B13)</name>
    <dbReference type="NCBI Taxonomy" id="1301098"/>
    <lineage>
        <taxon>Bacteria</taxon>
        <taxon>Pseudomonadati</taxon>
        <taxon>Pseudomonadota</taxon>
        <taxon>Gammaproteobacteria</taxon>
        <taxon>Pseudomonadales</taxon>
        <taxon>Pseudomonadaceae</taxon>
        <taxon>Pseudomonas</taxon>
    </lineage>
</organism>